<sequence length="76" mass="8744">MEIAKKNGVYAGKGRRPAYGTNAKDRQKRLVYQSVIDKLNKGKAISRIAKELDISRPTVYKIKYEYEQQHEKSNAT</sequence>
<feature type="domain" description="Resolvase HTH" evidence="1">
    <location>
        <begin position="14"/>
        <end position="63"/>
    </location>
</feature>
<name>A0A5F0MR69_CARDV</name>
<dbReference type="Proteomes" id="UP000297938">
    <property type="component" value="Unassembled WGS sequence"/>
</dbReference>
<gene>
    <name evidence="2" type="ORF">CKN69_13160</name>
</gene>
<dbReference type="Pfam" id="PF02796">
    <property type="entry name" value="HTH_7"/>
    <property type="match status" value="1"/>
</dbReference>
<evidence type="ECO:0000259" key="1">
    <source>
        <dbReference type="Pfam" id="PF02796"/>
    </source>
</evidence>
<dbReference type="GO" id="GO:0003677">
    <property type="term" value="F:DNA binding"/>
    <property type="evidence" value="ECO:0007669"/>
    <property type="project" value="InterPro"/>
</dbReference>
<evidence type="ECO:0000313" key="3">
    <source>
        <dbReference type="Proteomes" id="UP000297938"/>
    </source>
</evidence>
<dbReference type="AlphaFoldDB" id="A0A5F0MR69"/>
<dbReference type="InterPro" id="IPR006120">
    <property type="entry name" value="Resolvase_HTH_dom"/>
</dbReference>
<dbReference type="Gene3D" id="1.10.10.60">
    <property type="entry name" value="Homeodomain-like"/>
    <property type="match status" value="1"/>
</dbReference>
<accession>A0A5F0MR69</accession>
<protein>
    <recommendedName>
        <fullName evidence="1">Resolvase HTH domain-containing protein</fullName>
    </recommendedName>
</protein>
<comment type="caution">
    <text evidence="2">The sequence shown here is derived from an EMBL/GenBank/DDBJ whole genome shotgun (WGS) entry which is preliminary data.</text>
</comment>
<dbReference type="SUPFAM" id="SSF46689">
    <property type="entry name" value="Homeodomain-like"/>
    <property type="match status" value="1"/>
</dbReference>
<evidence type="ECO:0000313" key="2">
    <source>
        <dbReference type="EMBL" id="TFJ23326.1"/>
    </source>
</evidence>
<proteinExistence type="predicted"/>
<dbReference type="GO" id="GO:0000150">
    <property type="term" value="F:DNA strand exchange activity"/>
    <property type="evidence" value="ECO:0007669"/>
    <property type="project" value="InterPro"/>
</dbReference>
<dbReference type="InterPro" id="IPR009057">
    <property type="entry name" value="Homeodomain-like_sf"/>
</dbReference>
<reference evidence="2 3" key="1">
    <citation type="journal article" date="2018" name="Int. J. Food Microbiol.">
        <title>Growth of Carnobacterium spp. isolated from chilled vacuum-packaged meat under relevant acidic conditions.</title>
        <authorList>
            <person name="Zhang P."/>
            <person name="Badoni M."/>
            <person name="Ganzle M."/>
            <person name="Yang X."/>
        </authorList>
    </citation>
    <scope>NUCLEOTIDE SEQUENCE [LARGE SCALE GENOMIC DNA]</scope>
    <source>
        <strain evidence="2 3">B2</strain>
    </source>
</reference>
<organism evidence="2 3">
    <name type="scientific">Carnobacterium divergens</name>
    <name type="common">Lactobacillus divergens</name>
    <dbReference type="NCBI Taxonomy" id="2748"/>
    <lineage>
        <taxon>Bacteria</taxon>
        <taxon>Bacillati</taxon>
        <taxon>Bacillota</taxon>
        <taxon>Bacilli</taxon>
        <taxon>Lactobacillales</taxon>
        <taxon>Carnobacteriaceae</taxon>
        <taxon>Carnobacterium</taxon>
    </lineage>
</organism>
<dbReference type="EMBL" id="NRPP01000019">
    <property type="protein sequence ID" value="TFJ23326.1"/>
    <property type="molecule type" value="Genomic_DNA"/>
</dbReference>
<dbReference type="RefSeq" id="WP_109842070.1">
    <property type="nucleotide sequence ID" value="NZ_JALRMU010000002.1"/>
</dbReference>